<name>A0ABR1RDR9_9PEZI</name>
<keyword evidence="3" id="KW-1185">Reference proteome</keyword>
<organism evidence="2 3">
    <name type="scientific">Apiospora marii</name>
    <dbReference type="NCBI Taxonomy" id="335849"/>
    <lineage>
        <taxon>Eukaryota</taxon>
        <taxon>Fungi</taxon>
        <taxon>Dikarya</taxon>
        <taxon>Ascomycota</taxon>
        <taxon>Pezizomycotina</taxon>
        <taxon>Sordariomycetes</taxon>
        <taxon>Xylariomycetidae</taxon>
        <taxon>Amphisphaeriales</taxon>
        <taxon>Apiosporaceae</taxon>
        <taxon>Apiospora</taxon>
    </lineage>
</organism>
<dbReference type="Proteomes" id="UP001396898">
    <property type="component" value="Unassembled WGS sequence"/>
</dbReference>
<proteinExistence type="predicted"/>
<sequence>MAKAIEQHRLFREFQEYLLKLMEQGMGVGSTLIPMKAVVMTACPGHFVTTSVDSSGKREDVLVGWLDDQKGRKDDEDQEDSCQQTNGKKISNRPSTHATRSV</sequence>
<evidence type="ECO:0000256" key="1">
    <source>
        <dbReference type="SAM" id="MobiDB-lite"/>
    </source>
</evidence>
<protein>
    <submittedName>
        <fullName evidence="2">Uncharacterized protein</fullName>
    </submittedName>
</protein>
<feature type="region of interest" description="Disordered" evidence="1">
    <location>
        <begin position="67"/>
        <end position="102"/>
    </location>
</feature>
<reference evidence="2 3" key="1">
    <citation type="submission" date="2023-01" db="EMBL/GenBank/DDBJ databases">
        <title>Analysis of 21 Apiospora genomes using comparative genomics revels a genus with tremendous synthesis potential of carbohydrate active enzymes and secondary metabolites.</title>
        <authorList>
            <person name="Sorensen T."/>
        </authorList>
    </citation>
    <scope>NUCLEOTIDE SEQUENCE [LARGE SCALE GENOMIC DNA]</scope>
    <source>
        <strain evidence="2 3">CBS 20057</strain>
    </source>
</reference>
<dbReference type="EMBL" id="JAQQWI010000016">
    <property type="protein sequence ID" value="KAK8008373.1"/>
    <property type="molecule type" value="Genomic_DNA"/>
</dbReference>
<feature type="compositionally biased region" description="Polar residues" evidence="1">
    <location>
        <begin position="81"/>
        <end position="102"/>
    </location>
</feature>
<gene>
    <name evidence="2" type="ORF">PG991_010924</name>
</gene>
<comment type="caution">
    <text evidence="2">The sequence shown here is derived from an EMBL/GenBank/DDBJ whole genome shotgun (WGS) entry which is preliminary data.</text>
</comment>
<evidence type="ECO:0000313" key="3">
    <source>
        <dbReference type="Proteomes" id="UP001396898"/>
    </source>
</evidence>
<evidence type="ECO:0000313" key="2">
    <source>
        <dbReference type="EMBL" id="KAK8008373.1"/>
    </source>
</evidence>
<accession>A0ABR1RDR9</accession>